<evidence type="ECO:0000313" key="2">
    <source>
        <dbReference type="EMBL" id="TKI57516.1"/>
    </source>
</evidence>
<evidence type="ECO:0008006" key="4">
    <source>
        <dbReference type="Google" id="ProtNLM"/>
    </source>
</evidence>
<dbReference type="OrthoDB" id="2678247at2"/>
<comment type="caution">
    <text evidence="2">The sequence shown here is derived from an EMBL/GenBank/DDBJ whole genome shotgun (WGS) entry which is preliminary data.</text>
</comment>
<sequence>MRKTYLLLSSLLFCSLFVTDAHAASQQGTVAPVPPQVVVPTSSKDKQGNTLEKSMAYVKSLQVKNGKLLVSLDYVQWFFGEAAVKAYRQDHPSEKEDYPMPYYIRNSSPKIRTFEVSPKASFTLQTNSTQKDGNFHWNEAVNTDTFKKFVLSKGIPYQIPFHVEVKNGVITKVTEQYVP</sequence>
<protein>
    <recommendedName>
        <fullName evidence="4">DUF3888 domain-containing protein</fullName>
    </recommendedName>
</protein>
<evidence type="ECO:0000256" key="1">
    <source>
        <dbReference type="SAM" id="SignalP"/>
    </source>
</evidence>
<keyword evidence="1" id="KW-0732">Signal</keyword>
<evidence type="ECO:0000313" key="3">
    <source>
        <dbReference type="Proteomes" id="UP000307841"/>
    </source>
</evidence>
<dbReference type="AlphaFoldDB" id="A0A4U2Y9X3"/>
<gene>
    <name evidence="2" type="ORF">E8L90_19785</name>
</gene>
<dbReference type="EMBL" id="SZNK01000001">
    <property type="protein sequence ID" value="TKI57516.1"/>
    <property type="molecule type" value="Genomic_DNA"/>
</dbReference>
<feature type="signal peptide" evidence="1">
    <location>
        <begin position="1"/>
        <end position="23"/>
    </location>
</feature>
<dbReference type="RefSeq" id="WP_137030951.1">
    <property type="nucleotide sequence ID" value="NZ_SZNK01000001.1"/>
</dbReference>
<feature type="chain" id="PRO_5020676919" description="DUF3888 domain-containing protein" evidence="1">
    <location>
        <begin position="24"/>
        <end position="179"/>
    </location>
</feature>
<dbReference type="Proteomes" id="UP000307841">
    <property type="component" value="Unassembled WGS sequence"/>
</dbReference>
<name>A0A4U2Y9X3_9BACL</name>
<accession>A0A4U2Y9X3</accession>
<proteinExistence type="predicted"/>
<keyword evidence="3" id="KW-1185">Reference proteome</keyword>
<organism evidence="2 3">
    <name type="scientific">Brevibacillus antibioticus</name>
    <dbReference type="NCBI Taxonomy" id="2570228"/>
    <lineage>
        <taxon>Bacteria</taxon>
        <taxon>Bacillati</taxon>
        <taxon>Bacillota</taxon>
        <taxon>Bacilli</taxon>
        <taxon>Bacillales</taxon>
        <taxon>Paenibacillaceae</taxon>
        <taxon>Brevibacillus</taxon>
    </lineage>
</organism>
<reference evidence="2 3" key="1">
    <citation type="submission" date="2019-04" db="EMBL/GenBank/DDBJ databases">
        <title>Whole genome sequencing of Brevibacillus sp. TGS2-1.</title>
        <authorList>
            <person name="Choi A."/>
        </authorList>
    </citation>
    <scope>NUCLEOTIDE SEQUENCE [LARGE SCALE GENOMIC DNA]</scope>
    <source>
        <strain evidence="2 3">TGS2-1</strain>
    </source>
</reference>